<dbReference type="CDD" id="cd00024">
    <property type="entry name" value="CD_CSD"/>
    <property type="match status" value="1"/>
</dbReference>
<evidence type="ECO:0000256" key="3">
    <source>
        <dbReference type="SAM" id="MobiDB-lite"/>
    </source>
</evidence>
<dbReference type="SUPFAM" id="SSF47095">
    <property type="entry name" value="HMG-box"/>
    <property type="match status" value="1"/>
</dbReference>
<proteinExistence type="predicted"/>
<evidence type="ECO:0000259" key="4">
    <source>
        <dbReference type="PROSITE" id="PS50013"/>
    </source>
</evidence>
<evidence type="ECO:0000256" key="2">
    <source>
        <dbReference type="ARBA" id="ARBA00023242"/>
    </source>
</evidence>
<dbReference type="Proteomes" id="UP000789342">
    <property type="component" value="Unassembled WGS sequence"/>
</dbReference>
<protein>
    <submittedName>
        <fullName evidence="5">18502_t:CDS:1</fullName>
    </submittedName>
</protein>
<dbReference type="InterPro" id="IPR016197">
    <property type="entry name" value="Chromo-like_dom_sf"/>
</dbReference>
<dbReference type="SMART" id="SM00298">
    <property type="entry name" value="CHROMO"/>
    <property type="match status" value="1"/>
</dbReference>
<accession>A0A9N8WLJ7</accession>
<evidence type="ECO:0000256" key="1">
    <source>
        <dbReference type="ARBA" id="ARBA00004123"/>
    </source>
</evidence>
<dbReference type="OrthoDB" id="433924at2759"/>
<dbReference type="InterPro" id="IPR051219">
    <property type="entry name" value="Heterochromatin_chromo-domain"/>
</dbReference>
<keyword evidence="2" id="KW-0539">Nucleus</keyword>
<dbReference type="InterPro" id="IPR036910">
    <property type="entry name" value="HMG_box_dom_sf"/>
</dbReference>
<feature type="region of interest" description="Disordered" evidence="3">
    <location>
        <begin position="1"/>
        <end position="21"/>
    </location>
</feature>
<evidence type="ECO:0000313" key="5">
    <source>
        <dbReference type="EMBL" id="CAG8491311.1"/>
    </source>
</evidence>
<keyword evidence="6" id="KW-1185">Reference proteome</keyword>
<dbReference type="Pfam" id="PF00385">
    <property type="entry name" value="Chromo"/>
    <property type="match status" value="1"/>
</dbReference>
<dbReference type="PROSITE" id="PS50013">
    <property type="entry name" value="CHROMO_2"/>
    <property type="match status" value="1"/>
</dbReference>
<evidence type="ECO:0000313" key="6">
    <source>
        <dbReference type="Proteomes" id="UP000789342"/>
    </source>
</evidence>
<organism evidence="5 6">
    <name type="scientific">Acaulospora morrowiae</name>
    <dbReference type="NCBI Taxonomy" id="94023"/>
    <lineage>
        <taxon>Eukaryota</taxon>
        <taxon>Fungi</taxon>
        <taxon>Fungi incertae sedis</taxon>
        <taxon>Mucoromycota</taxon>
        <taxon>Glomeromycotina</taxon>
        <taxon>Glomeromycetes</taxon>
        <taxon>Diversisporales</taxon>
        <taxon>Acaulosporaceae</taxon>
        <taxon>Acaulospora</taxon>
    </lineage>
</organism>
<comment type="caution">
    <text evidence="5">The sequence shown here is derived from an EMBL/GenBank/DDBJ whole genome shotgun (WGS) entry which is preliminary data.</text>
</comment>
<dbReference type="InterPro" id="IPR023779">
    <property type="entry name" value="Chromodomain_CS"/>
</dbReference>
<dbReference type="Gene3D" id="2.40.50.40">
    <property type="match status" value="2"/>
</dbReference>
<dbReference type="SUPFAM" id="SSF54160">
    <property type="entry name" value="Chromo domain-like"/>
    <property type="match status" value="2"/>
</dbReference>
<dbReference type="PROSITE" id="PS00598">
    <property type="entry name" value="CHROMO_1"/>
    <property type="match status" value="1"/>
</dbReference>
<gene>
    <name evidence="5" type="ORF">AMORRO_LOCUS2790</name>
</gene>
<feature type="domain" description="Chromo" evidence="4">
    <location>
        <begin position="33"/>
        <end position="103"/>
    </location>
</feature>
<dbReference type="EMBL" id="CAJVPV010001249">
    <property type="protein sequence ID" value="CAG8491311.1"/>
    <property type="molecule type" value="Genomic_DNA"/>
</dbReference>
<dbReference type="AlphaFoldDB" id="A0A9N8WLJ7"/>
<reference evidence="5" key="1">
    <citation type="submission" date="2021-06" db="EMBL/GenBank/DDBJ databases">
        <authorList>
            <person name="Kallberg Y."/>
            <person name="Tangrot J."/>
            <person name="Rosling A."/>
        </authorList>
    </citation>
    <scope>NUCLEOTIDE SEQUENCE</scope>
    <source>
        <strain evidence="5">CL551</strain>
    </source>
</reference>
<dbReference type="InterPro" id="IPR000953">
    <property type="entry name" value="Chromo/chromo_shadow_dom"/>
</dbReference>
<name>A0A9N8WLJ7_9GLOM</name>
<comment type="subcellular location">
    <subcellularLocation>
        <location evidence="1">Nucleus</location>
    </subcellularLocation>
</comment>
<dbReference type="PANTHER" id="PTHR22812">
    <property type="entry name" value="CHROMOBOX PROTEIN"/>
    <property type="match status" value="1"/>
</dbReference>
<dbReference type="InterPro" id="IPR023780">
    <property type="entry name" value="Chromo_domain"/>
</dbReference>
<dbReference type="GO" id="GO:0005634">
    <property type="term" value="C:nucleus"/>
    <property type="evidence" value="ECO:0007669"/>
    <property type="project" value="UniProtKB-SubCell"/>
</dbReference>
<sequence length="341" mass="38515">MIDSDIREGNNTSNFALDGSVDPTQLNENEDIFVVEKIISHKRKRDGTLRYLIKWEGFGPEQNSWEDANDVQLSLILSLNPFYATELVENYWESRQKKRRNSKKFANDGEDQGIAISAGNIGDFGVDNNTTDSPRNEINVPQWTRDINKPHQDSLTVKSQLGDRQISPVETEDWETKATIGNVFVDDDTGELVIWINWNDGTNSYHGANEVHKRCPCKVEVFSQSLTYPLASLTPSSPHPPTALACCQRMTQLNAPSRPPFPPRIVARDLANTMKVRKCCTAFLAYRLSCSRMINAQSPTLSHTAVSTIASFHWSRETRRVKEAYKLIAIEASDIIRNERG</sequence>